<dbReference type="PRINTS" id="PR00344">
    <property type="entry name" value="BCTRLSENSOR"/>
</dbReference>
<dbReference type="NCBIfam" id="NF033091">
    <property type="entry name" value="HK_VanS_ACDEFG"/>
    <property type="match status" value="1"/>
</dbReference>
<evidence type="ECO:0000256" key="2">
    <source>
        <dbReference type="ARBA" id="ARBA00004370"/>
    </source>
</evidence>
<dbReference type="SUPFAM" id="SSF47384">
    <property type="entry name" value="Homodimeric domain of signal transducing histidine kinase"/>
    <property type="match status" value="1"/>
</dbReference>
<evidence type="ECO:0000256" key="1">
    <source>
        <dbReference type="ARBA" id="ARBA00000085"/>
    </source>
</evidence>
<evidence type="ECO:0000259" key="10">
    <source>
        <dbReference type="PROSITE" id="PS50109"/>
    </source>
</evidence>
<evidence type="ECO:0000256" key="3">
    <source>
        <dbReference type="ARBA" id="ARBA00012438"/>
    </source>
</evidence>
<dbReference type="CARD" id="ARO:3002938">
    <property type="molecule name" value="vanS_in_vanL_cl"/>
    <property type="mechanism identifier" value="ARO:0001001"/>
    <property type="mechanism name" value="antibiotic target alteration"/>
</dbReference>
<dbReference type="EMBL" id="EU250284">
    <property type="protein sequence ID" value="ABX54692.1"/>
    <property type="molecule type" value="Genomic_DNA"/>
</dbReference>
<protein>
    <recommendedName>
        <fullName evidence="3">histidine kinase</fullName>
        <ecNumber evidence="3">2.7.13.3</ecNumber>
    </recommendedName>
</protein>
<dbReference type="InterPro" id="IPR036097">
    <property type="entry name" value="HisK_dim/P_sf"/>
</dbReference>
<feature type="coiled-coil region" evidence="8">
    <location>
        <begin position="107"/>
        <end position="141"/>
    </location>
</feature>
<keyword evidence="8" id="KW-0175">Coiled coil</keyword>
<keyword evidence="7" id="KW-0902">Two-component regulatory system</keyword>
<dbReference type="GO" id="GO:0000155">
    <property type="term" value="F:phosphorelay sensor kinase activity"/>
    <property type="evidence" value="ECO:0007669"/>
    <property type="project" value="InterPro"/>
</dbReference>
<dbReference type="InterPro" id="IPR036890">
    <property type="entry name" value="HATPase_C_sf"/>
</dbReference>
<keyword evidence="4" id="KW-0597">Phosphoprotein</keyword>
<dbReference type="InterPro" id="IPR058212">
    <property type="entry name" value="VanS-like"/>
</dbReference>
<dbReference type="GO" id="GO:0005886">
    <property type="term" value="C:plasma membrane"/>
    <property type="evidence" value="ECO:0007669"/>
    <property type="project" value="TreeGrafter"/>
</dbReference>
<evidence type="ECO:0000256" key="6">
    <source>
        <dbReference type="ARBA" id="ARBA00022777"/>
    </source>
</evidence>
<feature type="transmembrane region" description="Helical" evidence="9">
    <location>
        <begin position="21"/>
        <end position="43"/>
    </location>
</feature>
<evidence type="ECO:0000256" key="5">
    <source>
        <dbReference type="ARBA" id="ARBA00022679"/>
    </source>
</evidence>
<keyword evidence="9" id="KW-1133">Transmembrane helix</keyword>
<dbReference type="FunFam" id="3.30.565.10:FF:000006">
    <property type="entry name" value="Sensor histidine kinase WalK"/>
    <property type="match status" value="1"/>
</dbReference>
<dbReference type="RefSeq" id="WP_063856745.1">
    <property type="nucleotide sequence ID" value="NG_048446.1"/>
</dbReference>
<gene>
    <name evidence="11" type="primary">vanSL</name>
</gene>
<comment type="catalytic activity">
    <reaction evidence="1">
        <text>ATP + protein L-histidine = ADP + protein N-phospho-L-histidine.</text>
        <dbReference type="EC" id="2.7.13.3"/>
    </reaction>
</comment>
<accession>A9LN40</accession>
<dbReference type="Pfam" id="PF00512">
    <property type="entry name" value="HisKA"/>
    <property type="match status" value="1"/>
</dbReference>
<evidence type="ECO:0000313" key="11">
    <source>
        <dbReference type="EMBL" id="ABX54692.1"/>
    </source>
</evidence>
<evidence type="ECO:0000256" key="7">
    <source>
        <dbReference type="ARBA" id="ARBA00023012"/>
    </source>
</evidence>
<dbReference type="PANTHER" id="PTHR45453:SF1">
    <property type="entry name" value="PHOSPHATE REGULON SENSOR PROTEIN PHOR"/>
    <property type="match status" value="1"/>
</dbReference>
<dbReference type="AlphaFoldDB" id="A9LN40"/>
<comment type="subcellular location">
    <subcellularLocation>
        <location evidence="2">Membrane</location>
    </subcellularLocation>
</comment>
<evidence type="ECO:0000256" key="9">
    <source>
        <dbReference type="SAM" id="Phobius"/>
    </source>
</evidence>
<dbReference type="EC" id="2.7.13.3" evidence="3"/>
<dbReference type="InterPro" id="IPR005467">
    <property type="entry name" value="His_kinase_dom"/>
</dbReference>
<dbReference type="CDD" id="cd00082">
    <property type="entry name" value="HisKA"/>
    <property type="match status" value="1"/>
</dbReference>
<feature type="transmembrane region" description="Helical" evidence="9">
    <location>
        <begin position="63"/>
        <end position="83"/>
    </location>
</feature>
<keyword evidence="6 11" id="KW-0418">Kinase</keyword>
<dbReference type="Pfam" id="PF02518">
    <property type="entry name" value="HATPase_c"/>
    <property type="match status" value="1"/>
</dbReference>
<dbReference type="SMART" id="SM00388">
    <property type="entry name" value="HisKA"/>
    <property type="match status" value="1"/>
</dbReference>
<dbReference type="InterPro" id="IPR004358">
    <property type="entry name" value="Sig_transdc_His_kin-like_C"/>
</dbReference>
<keyword evidence="9" id="KW-0812">Transmembrane</keyword>
<proteinExistence type="predicted"/>
<dbReference type="InterPro" id="IPR003594">
    <property type="entry name" value="HATPase_dom"/>
</dbReference>
<name>A9LN40_ENTFL</name>
<dbReference type="Gene3D" id="3.30.565.10">
    <property type="entry name" value="Histidine kinase-like ATPase, C-terminal domain"/>
    <property type="match status" value="1"/>
</dbReference>
<keyword evidence="5" id="KW-0808">Transferase</keyword>
<dbReference type="InterPro" id="IPR050351">
    <property type="entry name" value="BphY/WalK/GraS-like"/>
</dbReference>
<dbReference type="SMART" id="SM00387">
    <property type="entry name" value="HATPase_c"/>
    <property type="match status" value="1"/>
</dbReference>
<evidence type="ECO:0000256" key="8">
    <source>
        <dbReference type="SAM" id="Coils"/>
    </source>
</evidence>
<dbReference type="GO" id="GO:0004721">
    <property type="term" value="F:phosphoprotein phosphatase activity"/>
    <property type="evidence" value="ECO:0007669"/>
    <property type="project" value="TreeGrafter"/>
</dbReference>
<sequence>MKSKAETTTIKQILIKYLVTIGLSMLAYLVFLLTILIIMRNFVWDGTEPIYRVLHFFYRLFNFEGILIIGVILILFVVTLFFVMKIIGYLKQIIEATKQLLEKPEQRVKLSSGLFELQEEMNQLREKNNADNRAAKEAEKRKNDLIVYLAHDLRTPLTSVIGYLTLLKEEPEISVQTRAKYTNIALSKAFRLEELLSEFFDVTRFNLTNLTINEELVDLSVMLEQISYEFLPILEEKKLSWNLHVESNIKSLLDPGKMERVFDNLMRNAINYSFEDTIIDLSLEKKESQAIFKITNRTYTIPKEKLEKIFEPFYRMDTSRSSSTGGTGLGLPIVREIIEASKGTINVSSSNNEMTFIIYLPYID</sequence>
<keyword evidence="9" id="KW-0472">Membrane</keyword>
<dbReference type="InterPro" id="IPR003661">
    <property type="entry name" value="HisK_dim/P_dom"/>
</dbReference>
<dbReference type="PROSITE" id="PS50109">
    <property type="entry name" value="HIS_KIN"/>
    <property type="match status" value="1"/>
</dbReference>
<feature type="domain" description="Histidine kinase" evidence="10">
    <location>
        <begin position="148"/>
        <end position="364"/>
    </location>
</feature>
<dbReference type="PANTHER" id="PTHR45453">
    <property type="entry name" value="PHOSPHATE REGULON SENSOR PROTEIN PHOR"/>
    <property type="match status" value="1"/>
</dbReference>
<evidence type="ECO:0000256" key="4">
    <source>
        <dbReference type="ARBA" id="ARBA00022553"/>
    </source>
</evidence>
<organism evidence="11">
    <name type="scientific">Enterococcus faecalis</name>
    <name type="common">Streptococcus faecalis</name>
    <dbReference type="NCBI Taxonomy" id="1351"/>
    <lineage>
        <taxon>Bacteria</taxon>
        <taxon>Bacillati</taxon>
        <taxon>Bacillota</taxon>
        <taxon>Bacilli</taxon>
        <taxon>Lactobacillales</taxon>
        <taxon>Enterococcaceae</taxon>
        <taxon>Enterococcus</taxon>
    </lineage>
</organism>
<dbReference type="SUPFAM" id="SSF55874">
    <property type="entry name" value="ATPase domain of HSP90 chaperone/DNA topoisomerase II/histidine kinase"/>
    <property type="match status" value="1"/>
</dbReference>
<dbReference type="CDD" id="cd00075">
    <property type="entry name" value="HATPase"/>
    <property type="match status" value="1"/>
</dbReference>
<dbReference type="Gene3D" id="1.10.287.130">
    <property type="match status" value="1"/>
</dbReference>
<reference evidence="11" key="1">
    <citation type="journal article" date="2008" name="Antimicrob. Agents Chemother.">
        <title>Molecular characterization of Enterococcus faecalis N06-0364 with low-level vancomycin resistance harboring a novel D-Ala-D-Ser gene cluster, vanL.</title>
        <authorList>
            <person name="Boyd D.A."/>
            <person name="Willey B.M."/>
            <person name="Fawcett D."/>
            <person name="Gillani N."/>
            <person name="Mulvey M.R."/>
        </authorList>
    </citation>
    <scope>NUCLEOTIDE SEQUENCE</scope>
    <source>
        <strain evidence="11">N06-0364</strain>
    </source>
</reference>
<dbReference type="GO" id="GO:0016036">
    <property type="term" value="P:cellular response to phosphate starvation"/>
    <property type="evidence" value="ECO:0007669"/>
    <property type="project" value="TreeGrafter"/>
</dbReference>